<gene>
    <name evidence="1" type="ORF">UFOPK3773_00047</name>
</gene>
<proteinExistence type="predicted"/>
<reference evidence="1" key="1">
    <citation type="submission" date="2020-05" db="EMBL/GenBank/DDBJ databases">
        <authorList>
            <person name="Chiriac C."/>
            <person name="Salcher M."/>
            <person name="Ghai R."/>
            <person name="Kavagutti S V."/>
        </authorList>
    </citation>
    <scope>NUCLEOTIDE SEQUENCE</scope>
</reference>
<dbReference type="EMBL" id="CAFBNF010000002">
    <property type="protein sequence ID" value="CAB4927489.1"/>
    <property type="molecule type" value="Genomic_DNA"/>
</dbReference>
<evidence type="ECO:0000313" key="1">
    <source>
        <dbReference type="EMBL" id="CAB4927489.1"/>
    </source>
</evidence>
<dbReference type="AlphaFoldDB" id="A0A6J7I9Q9"/>
<accession>A0A6J7I9Q9</accession>
<sequence>MHGLTQRTPVTSDPRGDIPMKKITAVVERMLGAEAAWSWR</sequence>
<protein>
    <submittedName>
        <fullName evidence="1">Unannotated protein</fullName>
    </submittedName>
</protein>
<organism evidence="1">
    <name type="scientific">freshwater metagenome</name>
    <dbReference type="NCBI Taxonomy" id="449393"/>
    <lineage>
        <taxon>unclassified sequences</taxon>
        <taxon>metagenomes</taxon>
        <taxon>ecological metagenomes</taxon>
    </lineage>
</organism>
<name>A0A6J7I9Q9_9ZZZZ</name>